<organism evidence="1">
    <name type="scientific">marine sediment metagenome</name>
    <dbReference type="NCBI Taxonomy" id="412755"/>
    <lineage>
        <taxon>unclassified sequences</taxon>
        <taxon>metagenomes</taxon>
        <taxon>ecological metagenomes</taxon>
    </lineage>
</organism>
<name>A0A0F8YCP0_9ZZZZ</name>
<comment type="caution">
    <text evidence="1">The sequence shown here is derived from an EMBL/GenBank/DDBJ whole genome shotgun (WGS) entry which is preliminary data.</text>
</comment>
<evidence type="ECO:0000313" key="1">
    <source>
        <dbReference type="EMBL" id="KKK51894.1"/>
    </source>
</evidence>
<accession>A0A0F8YCP0</accession>
<dbReference type="AlphaFoldDB" id="A0A0F8YCP0"/>
<sequence>AYTERIDLPVYYIQTNIRHITDSKVRLITESGIELKWLKIGLQSASERINKDVFNRNFDKNIFFNGLKMLASRGVRVMLDVISDNPYETFSDKYESLLFYHGLIKEIRNSSTRDIPIKIYDHKLMFYPGANLYAKAEKDGVIGNDYVSHILSKRNTLRKQKEDIDNDAFIVALFNKAIRKGRIPLIAYGLLKILRVKLIFSLMIRLNIWKNYSAFSKTRTVERFLKSIRV</sequence>
<protein>
    <submittedName>
        <fullName evidence="1">Uncharacterized protein</fullName>
    </submittedName>
</protein>
<feature type="non-terminal residue" evidence="1">
    <location>
        <position position="1"/>
    </location>
</feature>
<dbReference type="InterPro" id="IPR058240">
    <property type="entry name" value="rSAM_sf"/>
</dbReference>
<proteinExistence type="predicted"/>
<gene>
    <name evidence="1" type="ORF">LCGC14_3110400</name>
</gene>
<dbReference type="SUPFAM" id="SSF102114">
    <property type="entry name" value="Radical SAM enzymes"/>
    <property type="match status" value="1"/>
</dbReference>
<dbReference type="EMBL" id="LAZR01067286">
    <property type="protein sequence ID" value="KKK51894.1"/>
    <property type="molecule type" value="Genomic_DNA"/>
</dbReference>
<reference evidence="1" key="1">
    <citation type="journal article" date="2015" name="Nature">
        <title>Complex archaea that bridge the gap between prokaryotes and eukaryotes.</title>
        <authorList>
            <person name="Spang A."/>
            <person name="Saw J.H."/>
            <person name="Jorgensen S.L."/>
            <person name="Zaremba-Niedzwiedzka K."/>
            <person name="Martijn J."/>
            <person name="Lind A.E."/>
            <person name="van Eijk R."/>
            <person name="Schleper C."/>
            <person name="Guy L."/>
            <person name="Ettema T.J."/>
        </authorList>
    </citation>
    <scope>NUCLEOTIDE SEQUENCE</scope>
</reference>